<accession>A0A7S3P9X6</accession>
<proteinExistence type="predicted"/>
<name>A0A7S3P9X6_9STRA</name>
<reference evidence="1" key="1">
    <citation type="submission" date="2021-01" db="EMBL/GenBank/DDBJ databases">
        <authorList>
            <person name="Corre E."/>
            <person name="Pelletier E."/>
            <person name="Niang G."/>
            <person name="Scheremetjew M."/>
            <person name="Finn R."/>
            <person name="Kale V."/>
            <person name="Holt S."/>
            <person name="Cochrane G."/>
            <person name="Meng A."/>
            <person name="Brown T."/>
            <person name="Cohen L."/>
        </authorList>
    </citation>
    <scope>NUCLEOTIDE SEQUENCE</scope>
    <source>
        <strain evidence="1">CCMP127</strain>
    </source>
</reference>
<evidence type="ECO:0000313" key="1">
    <source>
        <dbReference type="EMBL" id="CAE0414053.1"/>
    </source>
</evidence>
<protein>
    <recommendedName>
        <fullName evidence="2">Mitochondrial import inner membrane translocase subunit TIM22</fullName>
    </recommendedName>
</protein>
<dbReference type="EMBL" id="HBIM01014033">
    <property type="protein sequence ID" value="CAE0414053.1"/>
    <property type="molecule type" value="Transcribed_RNA"/>
</dbReference>
<sequence length="208" mass="23347">MSSWERARSLPWDRIPRDVDGTELDEERERIFRRIQRETVEEELLQQESNLQVAIDSGNVTPAIKKQYRYQFSGMQLLRQAAFGGCLGSITGGVFGFMDGMRTAGESAVLKRASPVAQGKYLMESTRRSATLFGLMFMGFQCGKYAIRVVGNDPGDVYEIFGSAGATLGTLFYRPTWRAAVPYAIMLIGMDSFHVYMRHTDNTGSRPT</sequence>
<evidence type="ECO:0008006" key="2">
    <source>
        <dbReference type="Google" id="ProtNLM"/>
    </source>
</evidence>
<dbReference type="AlphaFoldDB" id="A0A7S3P9X6"/>
<organism evidence="1">
    <name type="scientific">Amphora coffeiformis</name>
    <dbReference type="NCBI Taxonomy" id="265554"/>
    <lineage>
        <taxon>Eukaryota</taxon>
        <taxon>Sar</taxon>
        <taxon>Stramenopiles</taxon>
        <taxon>Ochrophyta</taxon>
        <taxon>Bacillariophyta</taxon>
        <taxon>Bacillariophyceae</taxon>
        <taxon>Bacillariophycidae</taxon>
        <taxon>Thalassiophysales</taxon>
        <taxon>Catenulaceae</taxon>
        <taxon>Amphora</taxon>
    </lineage>
</organism>
<gene>
    <name evidence="1" type="ORF">ACOF00016_LOCUS11296</name>
</gene>